<proteinExistence type="predicted"/>
<gene>
    <name evidence="2" type="ORF">VB798_20780</name>
</gene>
<evidence type="ECO:0000313" key="2">
    <source>
        <dbReference type="EMBL" id="MEA5429037.1"/>
    </source>
</evidence>
<name>A0ABU5SP53_9BACT</name>
<comment type="caution">
    <text evidence="2">The sequence shown here is derived from an EMBL/GenBank/DDBJ whole genome shotgun (WGS) entry which is preliminary data.</text>
</comment>
<feature type="domain" description="Glycosyltransferase 2-like" evidence="1">
    <location>
        <begin position="11"/>
        <end position="176"/>
    </location>
</feature>
<dbReference type="PANTHER" id="PTHR22916">
    <property type="entry name" value="GLYCOSYLTRANSFERASE"/>
    <property type="match status" value="1"/>
</dbReference>
<keyword evidence="2" id="KW-0328">Glycosyltransferase</keyword>
<dbReference type="InterPro" id="IPR029044">
    <property type="entry name" value="Nucleotide-diphossugar_trans"/>
</dbReference>
<dbReference type="EMBL" id="JAYGIM010000017">
    <property type="protein sequence ID" value="MEA5429037.1"/>
    <property type="molecule type" value="Genomic_DNA"/>
</dbReference>
<dbReference type="RefSeq" id="WP_323689162.1">
    <property type="nucleotide sequence ID" value="NZ_JAYGIM010000017.1"/>
</dbReference>
<dbReference type="GO" id="GO:0016757">
    <property type="term" value="F:glycosyltransferase activity"/>
    <property type="evidence" value="ECO:0007669"/>
    <property type="project" value="UniProtKB-KW"/>
</dbReference>
<evidence type="ECO:0000259" key="1">
    <source>
        <dbReference type="Pfam" id="PF00535"/>
    </source>
</evidence>
<dbReference type="InterPro" id="IPR001173">
    <property type="entry name" value="Glyco_trans_2-like"/>
</dbReference>
<dbReference type="Proteomes" id="UP001302222">
    <property type="component" value="Unassembled WGS sequence"/>
</dbReference>
<keyword evidence="3" id="KW-1185">Reference proteome</keyword>
<dbReference type="SUPFAM" id="SSF53448">
    <property type="entry name" value="Nucleotide-diphospho-sugar transferases"/>
    <property type="match status" value="1"/>
</dbReference>
<reference evidence="2 3" key="1">
    <citation type="submission" date="2023-12" db="EMBL/GenBank/DDBJ databases">
        <title>Novel species of the genus Arcicella isolated from rivers.</title>
        <authorList>
            <person name="Lu H."/>
        </authorList>
    </citation>
    <scope>NUCLEOTIDE SEQUENCE [LARGE SCALE GENOMIC DNA]</scope>
    <source>
        <strain evidence="2 3">DC25W</strain>
    </source>
</reference>
<dbReference type="Gene3D" id="3.90.550.10">
    <property type="entry name" value="Spore Coat Polysaccharide Biosynthesis Protein SpsA, Chain A"/>
    <property type="match status" value="1"/>
</dbReference>
<dbReference type="Pfam" id="PF00535">
    <property type="entry name" value="Glycos_transf_2"/>
    <property type="match status" value="1"/>
</dbReference>
<protein>
    <submittedName>
        <fullName evidence="2">Glycosyltransferase</fullName>
        <ecNumber evidence="2">2.4.-.-</ecNumber>
    </submittedName>
</protein>
<dbReference type="EC" id="2.4.-.-" evidence="2"/>
<keyword evidence="2" id="KW-0808">Transferase</keyword>
<organism evidence="2 3">
    <name type="scientific">Arcicella lustrica</name>
    <dbReference type="NCBI Taxonomy" id="2984196"/>
    <lineage>
        <taxon>Bacteria</taxon>
        <taxon>Pseudomonadati</taxon>
        <taxon>Bacteroidota</taxon>
        <taxon>Cytophagia</taxon>
        <taxon>Cytophagales</taxon>
        <taxon>Flectobacillaceae</taxon>
        <taxon>Arcicella</taxon>
    </lineage>
</organism>
<dbReference type="PANTHER" id="PTHR22916:SF3">
    <property type="entry name" value="UDP-GLCNAC:BETAGAL BETA-1,3-N-ACETYLGLUCOSAMINYLTRANSFERASE-LIKE PROTEIN 1"/>
    <property type="match status" value="1"/>
</dbReference>
<sequence>MKNPENLPIVTVIALCYNHSAFLVESLSSVLHQTYKAIQLIVVDDASEDDSQQKILALLQNYPTVKWFFNEKNIGNCKSFNQALLLAKGKYIIDLSTDDVLENTRIEKQVKYFESLSDWYGVVFSNATFIDEQGNTLRTLYDDENQSISEGNIYSKLIEQSFILPSTMMIKKEVLDSFNGYDETLAYEDFDFWIRSSRNWEYAYLPEILTFQRKVSSSLSSRFIQKKNQLVVSTVKVCAKIQSLNRNETENEALAKRLYLVLKQCAFTENFEAGEEVIKMLNQLKGHTFKSKLLCIIIRFSIPLNFVYLKFNKFRL</sequence>
<accession>A0ABU5SP53</accession>
<evidence type="ECO:0000313" key="3">
    <source>
        <dbReference type="Proteomes" id="UP001302222"/>
    </source>
</evidence>